<comment type="similarity">
    <text evidence="1">Belongs to the short-chain dehydrogenases/reductases (SDR) family.</text>
</comment>
<organism evidence="2 3">
    <name type="scientific">Mesorhizobium cantuariense</name>
    <dbReference type="NCBI Taxonomy" id="1300275"/>
    <lineage>
        <taxon>Bacteria</taxon>
        <taxon>Pseudomonadati</taxon>
        <taxon>Pseudomonadota</taxon>
        <taxon>Alphaproteobacteria</taxon>
        <taxon>Hyphomicrobiales</taxon>
        <taxon>Phyllobacteriaceae</taxon>
        <taxon>Mesorhizobium</taxon>
    </lineage>
</organism>
<gene>
    <name evidence="2" type="ORF">ACFOJ9_34385</name>
</gene>
<accession>A0ABV7N0Q3</accession>
<dbReference type="Proteomes" id="UP001595648">
    <property type="component" value="Unassembled WGS sequence"/>
</dbReference>
<name>A0ABV7N0Q3_9HYPH</name>
<dbReference type="InterPro" id="IPR036291">
    <property type="entry name" value="NAD(P)-bd_dom_sf"/>
</dbReference>
<dbReference type="RefSeq" id="WP_378985945.1">
    <property type="nucleotide sequence ID" value="NZ_JBHRVD010000001.1"/>
</dbReference>
<sequence>MTIPPTRTKRALITGAGAADGIGFAIARQLGHAGHAVFLTGASGRVLERAAELCAEGIDAKAVVSDLTIAADVARLRADVGAVDILVNNAGMGSLASPSVDKAFLAMTEADWDQGIDVSLKTAFLVTRAFLPAMVEAGYGRIVNVASVTGPLVSFEGTAAYSAAKAGMVGLTRTLALEVAKNGITANAVAPGWIETGSSSEMERQAALHTPPARAGRPDEVAAAVVFLASEGASYVNGALLVVDGGNSLQERKG</sequence>
<dbReference type="Pfam" id="PF13561">
    <property type="entry name" value="adh_short_C2"/>
    <property type="match status" value="1"/>
</dbReference>
<proteinExistence type="inferred from homology"/>
<evidence type="ECO:0000313" key="2">
    <source>
        <dbReference type="EMBL" id="MFC3326811.1"/>
    </source>
</evidence>
<evidence type="ECO:0000256" key="1">
    <source>
        <dbReference type="ARBA" id="ARBA00006484"/>
    </source>
</evidence>
<dbReference type="PROSITE" id="PS00061">
    <property type="entry name" value="ADH_SHORT"/>
    <property type="match status" value="1"/>
</dbReference>
<dbReference type="SUPFAM" id="SSF51735">
    <property type="entry name" value="NAD(P)-binding Rossmann-fold domains"/>
    <property type="match status" value="1"/>
</dbReference>
<dbReference type="PRINTS" id="PR00081">
    <property type="entry name" value="GDHRDH"/>
</dbReference>
<reference evidence="3" key="1">
    <citation type="journal article" date="2019" name="Int. J. Syst. Evol. Microbiol.">
        <title>The Global Catalogue of Microorganisms (GCM) 10K type strain sequencing project: providing services to taxonomists for standard genome sequencing and annotation.</title>
        <authorList>
            <consortium name="The Broad Institute Genomics Platform"/>
            <consortium name="The Broad Institute Genome Sequencing Center for Infectious Disease"/>
            <person name="Wu L."/>
            <person name="Ma J."/>
        </authorList>
    </citation>
    <scope>NUCLEOTIDE SEQUENCE [LARGE SCALE GENOMIC DNA]</scope>
    <source>
        <strain evidence="3">ICMP 19515</strain>
    </source>
</reference>
<protein>
    <submittedName>
        <fullName evidence="2">SDR family NAD(P)-dependent oxidoreductase</fullName>
        <ecNumber evidence="2">1.1.1.-</ecNumber>
    </submittedName>
</protein>
<dbReference type="PANTHER" id="PTHR42879">
    <property type="entry name" value="3-OXOACYL-(ACYL-CARRIER-PROTEIN) REDUCTASE"/>
    <property type="match status" value="1"/>
</dbReference>
<evidence type="ECO:0000313" key="3">
    <source>
        <dbReference type="Proteomes" id="UP001595648"/>
    </source>
</evidence>
<keyword evidence="2" id="KW-0560">Oxidoreductase</keyword>
<dbReference type="EMBL" id="JBHRVD010000001">
    <property type="protein sequence ID" value="MFC3326811.1"/>
    <property type="molecule type" value="Genomic_DNA"/>
</dbReference>
<dbReference type="InterPro" id="IPR002347">
    <property type="entry name" value="SDR_fam"/>
</dbReference>
<dbReference type="InterPro" id="IPR050259">
    <property type="entry name" value="SDR"/>
</dbReference>
<dbReference type="InterPro" id="IPR020904">
    <property type="entry name" value="Sc_DH/Rdtase_CS"/>
</dbReference>
<dbReference type="EC" id="1.1.1.-" evidence="2"/>
<dbReference type="GO" id="GO:0016491">
    <property type="term" value="F:oxidoreductase activity"/>
    <property type="evidence" value="ECO:0007669"/>
    <property type="project" value="UniProtKB-KW"/>
</dbReference>
<comment type="caution">
    <text evidence="2">The sequence shown here is derived from an EMBL/GenBank/DDBJ whole genome shotgun (WGS) entry which is preliminary data.</text>
</comment>
<dbReference type="Gene3D" id="3.40.50.720">
    <property type="entry name" value="NAD(P)-binding Rossmann-like Domain"/>
    <property type="match status" value="1"/>
</dbReference>
<keyword evidence="3" id="KW-1185">Reference proteome</keyword>
<dbReference type="PRINTS" id="PR00080">
    <property type="entry name" value="SDRFAMILY"/>
</dbReference>
<dbReference type="PANTHER" id="PTHR42879:SF2">
    <property type="entry name" value="3-OXOACYL-[ACYL-CARRIER-PROTEIN] REDUCTASE FABG"/>
    <property type="match status" value="1"/>
</dbReference>